<dbReference type="SUPFAM" id="SSF52172">
    <property type="entry name" value="CheY-like"/>
    <property type="match status" value="1"/>
</dbReference>
<dbReference type="GO" id="GO:0016020">
    <property type="term" value="C:membrane"/>
    <property type="evidence" value="ECO:0007669"/>
    <property type="project" value="UniProtKB-SubCell"/>
</dbReference>
<dbReference type="Proteomes" id="UP000030428">
    <property type="component" value="Unassembled WGS sequence"/>
</dbReference>
<keyword evidence="8" id="KW-0175">Coiled coil</keyword>
<evidence type="ECO:0008006" key="13">
    <source>
        <dbReference type="Google" id="ProtNLM"/>
    </source>
</evidence>
<dbReference type="EMBL" id="JSZA02000019">
    <property type="protein sequence ID" value="TGO03412.1"/>
    <property type="molecule type" value="Genomic_DNA"/>
</dbReference>
<keyword evidence="6" id="KW-0456">Lyase</keyword>
<feature type="domain" description="Guanylate cyclase" evidence="10">
    <location>
        <begin position="178"/>
        <end position="305"/>
    </location>
</feature>
<dbReference type="InterPro" id="IPR001054">
    <property type="entry name" value="A/G_cyclase"/>
</dbReference>
<accession>A0A4E0R4F5</accession>
<evidence type="ECO:0000313" key="12">
    <source>
        <dbReference type="Proteomes" id="UP000030428"/>
    </source>
</evidence>
<dbReference type="SMART" id="SM00448">
    <property type="entry name" value="REC"/>
    <property type="match status" value="1"/>
</dbReference>
<protein>
    <recommendedName>
        <fullName evidence="13">Guanylate cyclase</fullName>
    </recommendedName>
</protein>
<feature type="domain" description="Response regulatory" evidence="9">
    <location>
        <begin position="8"/>
        <end position="124"/>
    </location>
</feature>
<dbReference type="PROSITE" id="PS50125">
    <property type="entry name" value="GUANYLATE_CYCLASE_2"/>
    <property type="match status" value="1"/>
</dbReference>
<dbReference type="GO" id="GO:0004016">
    <property type="term" value="F:adenylate cyclase activity"/>
    <property type="evidence" value="ECO:0007669"/>
    <property type="project" value="UniProtKB-ARBA"/>
</dbReference>
<evidence type="ECO:0000256" key="4">
    <source>
        <dbReference type="ARBA" id="ARBA00022989"/>
    </source>
</evidence>
<evidence type="ECO:0000256" key="8">
    <source>
        <dbReference type="SAM" id="Coils"/>
    </source>
</evidence>
<dbReference type="SUPFAM" id="SSF55073">
    <property type="entry name" value="Nucleotide cyclase"/>
    <property type="match status" value="1"/>
</dbReference>
<evidence type="ECO:0000256" key="6">
    <source>
        <dbReference type="ARBA" id="ARBA00023239"/>
    </source>
</evidence>
<dbReference type="GO" id="GO:0009190">
    <property type="term" value="P:cyclic nucleotide biosynthetic process"/>
    <property type="evidence" value="ECO:0007669"/>
    <property type="project" value="InterPro"/>
</dbReference>
<keyword evidence="12" id="KW-1185">Reference proteome</keyword>
<dbReference type="Pfam" id="PF00211">
    <property type="entry name" value="Guanylate_cyc"/>
    <property type="match status" value="1"/>
</dbReference>
<dbReference type="CDD" id="cd07302">
    <property type="entry name" value="CHD"/>
    <property type="match status" value="1"/>
</dbReference>
<evidence type="ECO:0000256" key="1">
    <source>
        <dbReference type="ARBA" id="ARBA00004370"/>
    </source>
</evidence>
<keyword evidence="5" id="KW-0472">Membrane</keyword>
<evidence type="ECO:0000256" key="2">
    <source>
        <dbReference type="ARBA" id="ARBA00022692"/>
    </source>
</evidence>
<evidence type="ECO:0000256" key="3">
    <source>
        <dbReference type="ARBA" id="ARBA00022741"/>
    </source>
</evidence>
<name>A0A4E0R4F5_9GAMM</name>
<evidence type="ECO:0000259" key="10">
    <source>
        <dbReference type="PROSITE" id="PS50125"/>
    </source>
</evidence>
<dbReference type="GO" id="GO:0000166">
    <property type="term" value="F:nucleotide binding"/>
    <property type="evidence" value="ECO:0007669"/>
    <property type="project" value="UniProtKB-KW"/>
</dbReference>
<dbReference type="SMART" id="SM00044">
    <property type="entry name" value="CYCc"/>
    <property type="match status" value="1"/>
</dbReference>
<dbReference type="Pfam" id="PF00072">
    <property type="entry name" value="Response_reg"/>
    <property type="match status" value="1"/>
</dbReference>
<feature type="coiled-coil region" evidence="8">
    <location>
        <begin position="123"/>
        <end position="153"/>
    </location>
</feature>
<comment type="caution">
    <text evidence="11">The sequence shown here is derived from an EMBL/GenBank/DDBJ whole genome shotgun (WGS) entry which is preliminary data.</text>
</comment>
<dbReference type="AlphaFoldDB" id="A0A4E0R4F5"/>
<evidence type="ECO:0000259" key="9">
    <source>
        <dbReference type="PROSITE" id="PS50110"/>
    </source>
</evidence>
<dbReference type="PANTHER" id="PTHR11920:SF335">
    <property type="entry name" value="GUANYLATE CYCLASE"/>
    <property type="match status" value="1"/>
</dbReference>
<dbReference type="PROSITE" id="PS50110">
    <property type="entry name" value="RESPONSE_REGULATORY"/>
    <property type="match status" value="1"/>
</dbReference>
<dbReference type="PANTHER" id="PTHR11920">
    <property type="entry name" value="GUANYLYL CYCLASE"/>
    <property type="match status" value="1"/>
</dbReference>
<keyword evidence="2" id="KW-0812">Transmembrane</keyword>
<dbReference type="InterPro" id="IPR001789">
    <property type="entry name" value="Sig_transdc_resp-reg_receiver"/>
</dbReference>
<organism evidence="11 12">
    <name type="scientific">Candidatus Thiomargarita nelsonii</name>
    <dbReference type="NCBI Taxonomy" id="1003181"/>
    <lineage>
        <taxon>Bacteria</taxon>
        <taxon>Pseudomonadati</taxon>
        <taxon>Pseudomonadota</taxon>
        <taxon>Gammaproteobacteria</taxon>
        <taxon>Thiotrichales</taxon>
        <taxon>Thiotrichaceae</taxon>
        <taxon>Thiomargarita</taxon>
    </lineage>
</organism>
<dbReference type="CDD" id="cd19920">
    <property type="entry name" value="REC_PA4781-like"/>
    <property type="match status" value="1"/>
</dbReference>
<evidence type="ECO:0000313" key="11">
    <source>
        <dbReference type="EMBL" id="TGO03412.1"/>
    </source>
</evidence>
<keyword evidence="7" id="KW-0597">Phosphoprotein</keyword>
<dbReference type="InterPro" id="IPR050401">
    <property type="entry name" value="Cyclic_nucleotide_synthase"/>
</dbReference>
<dbReference type="InterPro" id="IPR029787">
    <property type="entry name" value="Nucleotide_cyclase"/>
</dbReference>
<feature type="modified residue" description="4-aspartylphosphate" evidence="7">
    <location>
        <position position="57"/>
    </location>
</feature>
<sequence length="349" mass="39934">MTTAQKSTILLVDDSPTSLKVLYKYFNPSDYEIFAAKSGEKALEGLTQIKPDIILLDIMMPGIDGFETCRRIKENEEMREIPIIFITTLSETKDKVKGFEVGAVDYLTKPLQQEEVLARVNTHLMLRNQQKKLARQREELRELNATKDRLLLNLLPSQIIDDLKTSGKTEPQPFENVSVFFSDFVGFTEISSNLEPRIIIDELNDIFTHFDEMMEKNNCERIKTIGDAYLAVSGMPNPNQNHAKSLINAGIEIIEYLNVRNQTSEIKWQPRIGIHSGKVVGGLVGIKKYIYDVFGDTINTASRMETYSESMKINVSDTTYQLVKDEFQFLERETLFVKGKGQMKMYFVN</sequence>
<proteinExistence type="predicted"/>
<comment type="subcellular location">
    <subcellularLocation>
        <location evidence="1">Membrane</location>
    </subcellularLocation>
</comment>
<dbReference type="Gene3D" id="3.40.50.2300">
    <property type="match status" value="1"/>
</dbReference>
<evidence type="ECO:0000256" key="5">
    <source>
        <dbReference type="ARBA" id="ARBA00023136"/>
    </source>
</evidence>
<dbReference type="Gene3D" id="3.30.70.1230">
    <property type="entry name" value="Nucleotide cyclase"/>
    <property type="match status" value="1"/>
</dbReference>
<dbReference type="GO" id="GO:0000160">
    <property type="term" value="P:phosphorelay signal transduction system"/>
    <property type="evidence" value="ECO:0007669"/>
    <property type="project" value="InterPro"/>
</dbReference>
<gene>
    <name evidence="11" type="ORF">PN36_06570</name>
</gene>
<reference evidence="11 12" key="1">
    <citation type="journal article" date="2016" name="Front. Microbiol.">
        <title>Single-Cell (Meta-)Genomics of a Dimorphic Candidatus Thiomargarita nelsonii Reveals Genomic Plasticity.</title>
        <authorList>
            <person name="Flood B.E."/>
            <person name="Fliss P."/>
            <person name="Jones D.S."/>
            <person name="Dick G.J."/>
            <person name="Jain S."/>
            <person name="Kaster A.K."/>
            <person name="Winkel M."/>
            <person name="Mussmann M."/>
            <person name="Bailey J."/>
        </authorList>
    </citation>
    <scope>NUCLEOTIDE SEQUENCE [LARGE SCALE GENOMIC DNA]</scope>
    <source>
        <strain evidence="11">Hydrate Ridge</strain>
    </source>
</reference>
<evidence type="ECO:0000256" key="7">
    <source>
        <dbReference type="PROSITE-ProRule" id="PRU00169"/>
    </source>
</evidence>
<dbReference type="InterPro" id="IPR011006">
    <property type="entry name" value="CheY-like_superfamily"/>
</dbReference>
<keyword evidence="3" id="KW-0547">Nucleotide-binding</keyword>
<keyword evidence="4" id="KW-1133">Transmembrane helix</keyword>